<evidence type="ECO:0000259" key="9">
    <source>
        <dbReference type="Pfam" id="PF00482"/>
    </source>
</evidence>
<feature type="transmembrane region" description="Helical" evidence="8">
    <location>
        <begin position="293"/>
        <end position="315"/>
    </location>
</feature>
<feature type="transmembrane region" description="Helical" evidence="8">
    <location>
        <begin position="113"/>
        <end position="133"/>
    </location>
</feature>
<keyword evidence="2" id="KW-1003">Cell membrane</keyword>
<comment type="subcellular location">
    <subcellularLocation>
        <location evidence="1">Cell membrane</location>
        <topology evidence="1">Multi-pass membrane protein</topology>
    </subcellularLocation>
</comment>
<dbReference type="PANTHER" id="PTHR35007">
    <property type="entry name" value="INTEGRAL MEMBRANE PROTEIN-RELATED"/>
    <property type="match status" value="1"/>
</dbReference>
<dbReference type="AlphaFoldDB" id="A0A069E377"/>
<sequence length="359" mass="39872">MYEILLSLAKPEALASLLVAVAVFGTMVTMFMPYLQGNKLETRLKSVSMQREKLRKQNRAALEHKKGLRRKDDSTIGNISSRLNLAKALEDPNLQDTLNKAGMRGPGPVSAFYFARMTLPFVGMLLVFVYVFFVNDHGMQPMMKYGSILFGAAAGFYAPNMYVSNLAQKRQHSLMRAFPDALDMLLICVEAGMSIELGFHKVSQEIGSASPELAEEFALTVAELSYLPERRMAYENLANRTGHEGVKAVCMALGQAERYGTPLGDALRVMAKENRDMRMSEAEKKAAALPAKLTVPMIVFFLPVLFLVVLGPAYIKYQKMQGKNDDAPALTQERRGNERRADASDMMGNDPRVEVRVLG</sequence>
<dbReference type="Proteomes" id="UP000027446">
    <property type="component" value="Unassembled WGS sequence"/>
</dbReference>
<dbReference type="GO" id="GO:0005886">
    <property type="term" value="C:plasma membrane"/>
    <property type="evidence" value="ECO:0007669"/>
    <property type="project" value="UniProtKB-SubCell"/>
</dbReference>
<dbReference type="Pfam" id="PF00482">
    <property type="entry name" value="T2SSF"/>
    <property type="match status" value="1"/>
</dbReference>
<dbReference type="InterPro" id="IPR018076">
    <property type="entry name" value="T2SS_GspF_dom"/>
</dbReference>
<evidence type="ECO:0000256" key="3">
    <source>
        <dbReference type="ARBA" id="ARBA00022692"/>
    </source>
</evidence>
<dbReference type="STRING" id="1280949.HAD_02025"/>
<feature type="transmembrane region" description="Helical" evidence="8">
    <location>
        <begin position="13"/>
        <end position="35"/>
    </location>
</feature>
<comment type="caution">
    <text evidence="10">The sequence shown here is derived from an EMBL/GenBank/DDBJ whole genome shotgun (WGS) entry which is preliminary data.</text>
</comment>
<feature type="coiled-coil region" evidence="6">
    <location>
        <begin position="37"/>
        <end position="71"/>
    </location>
</feature>
<reference evidence="10 11" key="1">
    <citation type="journal article" date="2014" name="Antonie Van Leeuwenhoek">
        <title>Hyphomonas beringensis sp. nov. and Hyphomonas chukchiensis sp. nov., isolated from surface seawater of the Bering Sea and Chukchi Sea.</title>
        <authorList>
            <person name="Li C."/>
            <person name="Lai Q."/>
            <person name="Li G."/>
            <person name="Dong C."/>
            <person name="Wang J."/>
            <person name="Liao Y."/>
            <person name="Shao Z."/>
        </authorList>
    </citation>
    <scope>NUCLEOTIDE SEQUENCE [LARGE SCALE GENOMIC DNA]</scope>
    <source>
        <strain evidence="10 11">MHS-3</strain>
    </source>
</reference>
<keyword evidence="4 8" id="KW-1133">Transmembrane helix</keyword>
<organism evidence="10 11">
    <name type="scientific">Hyphomonas adhaerens MHS-3</name>
    <dbReference type="NCBI Taxonomy" id="1280949"/>
    <lineage>
        <taxon>Bacteria</taxon>
        <taxon>Pseudomonadati</taxon>
        <taxon>Pseudomonadota</taxon>
        <taxon>Alphaproteobacteria</taxon>
        <taxon>Hyphomonadales</taxon>
        <taxon>Hyphomonadaceae</taxon>
        <taxon>Hyphomonas</taxon>
    </lineage>
</organism>
<evidence type="ECO:0000256" key="2">
    <source>
        <dbReference type="ARBA" id="ARBA00022475"/>
    </source>
</evidence>
<dbReference type="PATRIC" id="fig|1280949.3.peg.415"/>
<feature type="region of interest" description="Disordered" evidence="7">
    <location>
        <begin position="325"/>
        <end position="350"/>
    </location>
</feature>
<evidence type="ECO:0000256" key="1">
    <source>
        <dbReference type="ARBA" id="ARBA00004651"/>
    </source>
</evidence>
<evidence type="ECO:0000256" key="6">
    <source>
        <dbReference type="SAM" id="Coils"/>
    </source>
</evidence>
<evidence type="ECO:0000313" key="11">
    <source>
        <dbReference type="Proteomes" id="UP000027446"/>
    </source>
</evidence>
<feature type="domain" description="Type II secretion system protein GspF" evidence="9">
    <location>
        <begin position="182"/>
        <end position="310"/>
    </location>
</feature>
<evidence type="ECO:0000256" key="7">
    <source>
        <dbReference type="SAM" id="MobiDB-lite"/>
    </source>
</evidence>
<dbReference type="EMBL" id="ARYH01000001">
    <property type="protein sequence ID" value="KCZ84418.1"/>
    <property type="molecule type" value="Genomic_DNA"/>
</dbReference>
<keyword evidence="6" id="KW-0175">Coiled coil</keyword>
<dbReference type="PANTHER" id="PTHR35007:SF2">
    <property type="entry name" value="PILUS ASSEMBLE PROTEIN"/>
    <property type="match status" value="1"/>
</dbReference>
<name>A0A069E377_9PROT</name>
<gene>
    <name evidence="10" type="ORF">HAD_02025</name>
</gene>
<feature type="compositionally biased region" description="Basic and acidic residues" evidence="7">
    <location>
        <begin position="325"/>
        <end position="343"/>
    </location>
</feature>
<proteinExistence type="predicted"/>
<feature type="transmembrane region" description="Helical" evidence="8">
    <location>
        <begin position="145"/>
        <end position="167"/>
    </location>
</feature>
<keyword evidence="5 8" id="KW-0472">Membrane</keyword>
<evidence type="ECO:0000256" key="4">
    <source>
        <dbReference type="ARBA" id="ARBA00022989"/>
    </source>
</evidence>
<evidence type="ECO:0000256" key="5">
    <source>
        <dbReference type="ARBA" id="ARBA00023136"/>
    </source>
</evidence>
<keyword evidence="11" id="KW-1185">Reference proteome</keyword>
<dbReference type="OrthoDB" id="9810662at2"/>
<accession>A0A069E377</accession>
<protein>
    <submittedName>
        <fullName evidence="10">Type II secretion system protein</fullName>
    </submittedName>
</protein>
<dbReference type="eggNOG" id="COG2064">
    <property type="taxonomic scope" value="Bacteria"/>
</dbReference>
<keyword evidence="3 8" id="KW-0812">Transmembrane</keyword>
<evidence type="ECO:0000313" key="10">
    <source>
        <dbReference type="EMBL" id="KCZ84418.1"/>
    </source>
</evidence>
<evidence type="ECO:0000256" key="8">
    <source>
        <dbReference type="SAM" id="Phobius"/>
    </source>
</evidence>